<dbReference type="RefSeq" id="XP_033354381.1">
    <property type="nucleotide sequence ID" value="XM_033498490.1"/>
</dbReference>
<comment type="catalytic activity">
    <reaction evidence="15">
        <text>(2R)-2,3-bisphosphoglycerate + H2O = (2R)-2-phosphoglycerate + phosphate</text>
        <dbReference type="Rhea" id="RHEA:27381"/>
        <dbReference type="ChEBI" id="CHEBI:15377"/>
        <dbReference type="ChEBI" id="CHEBI:43474"/>
        <dbReference type="ChEBI" id="CHEBI:58248"/>
        <dbReference type="ChEBI" id="CHEBI:58289"/>
        <dbReference type="EC" id="3.1.3.80"/>
    </reaction>
    <physiologicalReaction direction="left-to-right" evidence="15">
        <dbReference type="Rhea" id="RHEA:27382"/>
    </physiologicalReaction>
</comment>
<accession>A0A6J3KME3</accession>
<evidence type="ECO:0000256" key="3">
    <source>
        <dbReference type="ARBA" id="ARBA00012976"/>
    </source>
</evidence>
<reference evidence="18 19" key="1">
    <citation type="submission" date="2025-04" db="UniProtKB">
        <authorList>
            <consortium name="RefSeq"/>
        </authorList>
    </citation>
    <scope>IDENTIFICATION</scope>
    <source>
        <tissue evidence="18 19">Muscle</tissue>
    </source>
</reference>
<evidence type="ECO:0000256" key="5">
    <source>
        <dbReference type="ARBA" id="ARBA00018097"/>
    </source>
</evidence>
<evidence type="ECO:0000256" key="2">
    <source>
        <dbReference type="ARBA" id="ARBA00008422"/>
    </source>
</evidence>
<evidence type="ECO:0000313" key="18">
    <source>
        <dbReference type="RefSeq" id="XP_033354381.1"/>
    </source>
</evidence>
<dbReference type="GO" id="GO:0052745">
    <property type="term" value="F:inositol phosphate phosphatase activity"/>
    <property type="evidence" value="ECO:0007669"/>
    <property type="project" value="TreeGrafter"/>
</dbReference>
<dbReference type="CDD" id="cd07061">
    <property type="entry name" value="HP_HAP_like"/>
    <property type="match status" value="1"/>
</dbReference>
<comment type="catalytic activity">
    <reaction evidence="13">
        <text>1D-myo-inositol 1,2,4,5,6-pentakisphosphate + H2O = 1D-myo-inositol 1,2,5,6-tetrakisphosphate + phosphate</text>
        <dbReference type="Rhea" id="RHEA:77115"/>
        <dbReference type="ChEBI" id="CHEBI:15377"/>
        <dbReference type="ChEBI" id="CHEBI:43474"/>
        <dbReference type="ChEBI" id="CHEBI:57798"/>
        <dbReference type="ChEBI" id="CHEBI:195535"/>
        <dbReference type="EC" id="3.1.3.62"/>
    </reaction>
    <physiologicalReaction direction="left-to-right" evidence="13">
        <dbReference type="Rhea" id="RHEA:77116"/>
    </physiologicalReaction>
</comment>
<evidence type="ECO:0000313" key="17">
    <source>
        <dbReference type="Proteomes" id="UP000504631"/>
    </source>
</evidence>
<evidence type="ECO:0000256" key="12">
    <source>
        <dbReference type="ARBA" id="ARBA00043668"/>
    </source>
</evidence>
<dbReference type="PIRSF" id="PIRSF000894">
    <property type="entry name" value="Acid_phosphatase"/>
    <property type="match status" value="1"/>
</dbReference>
<dbReference type="Pfam" id="PF00328">
    <property type="entry name" value="His_Phos_2"/>
    <property type="match status" value="1"/>
</dbReference>
<evidence type="ECO:0000256" key="15">
    <source>
        <dbReference type="ARBA" id="ARBA00043832"/>
    </source>
</evidence>
<dbReference type="RefSeq" id="XP_033354385.1">
    <property type="nucleotide sequence ID" value="XM_033498494.1"/>
</dbReference>
<dbReference type="AlphaFoldDB" id="A0A6J3KME3"/>
<keyword evidence="9" id="KW-0472">Membrane</keyword>
<dbReference type="SUPFAM" id="SSF53254">
    <property type="entry name" value="Phosphoglycerate mutase-like"/>
    <property type="match status" value="1"/>
</dbReference>
<dbReference type="PANTHER" id="PTHR20963:SF51">
    <property type="entry name" value="MULTIPLE INOSITOL POLYPHOSPHATE PHOSPHATASE 1"/>
    <property type="match status" value="1"/>
</dbReference>
<keyword evidence="10" id="KW-0325">Glycoprotein</keyword>
<evidence type="ECO:0000256" key="13">
    <source>
        <dbReference type="ARBA" id="ARBA00043671"/>
    </source>
</evidence>
<dbReference type="RefSeq" id="XP_033354384.1">
    <property type="nucleotide sequence ID" value="XM_033498493.1"/>
</dbReference>
<comment type="catalytic activity">
    <reaction evidence="14">
        <text>1D-myo-inositol hexakisphosphate + H2O = 1D-myo-inositol 1,2,4,5,6-pentakisphosphate + phosphate</text>
        <dbReference type="Rhea" id="RHEA:16989"/>
        <dbReference type="ChEBI" id="CHEBI:15377"/>
        <dbReference type="ChEBI" id="CHEBI:43474"/>
        <dbReference type="ChEBI" id="CHEBI:57798"/>
        <dbReference type="ChEBI" id="CHEBI:58130"/>
        <dbReference type="EC" id="3.1.3.62"/>
    </reaction>
    <physiologicalReaction direction="left-to-right" evidence="14">
        <dbReference type="Rhea" id="RHEA:16990"/>
    </physiologicalReaction>
</comment>
<dbReference type="EC" id="3.1.3.62" evidence="4"/>
<dbReference type="GO" id="GO:0034417">
    <property type="term" value="F:bisphosphoglycerate 3-phosphatase activity"/>
    <property type="evidence" value="ECO:0007669"/>
    <property type="project" value="UniProtKB-EC"/>
</dbReference>
<name>A0A6J3KME3_9HYME</name>
<dbReference type="GeneID" id="117235966"/>
<evidence type="ECO:0000256" key="14">
    <source>
        <dbReference type="ARBA" id="ARBA00043691"/>
    </source>
</evidence>
<evidence type="ECO:0000256" key="7">
    <source>
        <dbReference type="ARBA" id="ARBA00022729"/>
    </source>
</evidence>
<evidence type="ECO:0000313" key="21">
    <source>
        <dbReference type="RefSeq" id="XP_033354384.1"/>
    </source>
</evidence>
<keyword evidence="16" id="KW-1015">Disulfide bond</keyword>
<organism evidence="17 20">
    <name type="scientific">Bombus vosnesenskii</name>
    <dbReference type="NCBI Taxonomy" id="207650"/>
    <lineage>
        <taxon>Eukaryota</taxon>
        <taxon>Metazoa</taxon>
        <taxon>Ecdysozoa</taxon>
        <taxon>Arthropoda</taxon>
        <taxon>Hexapoda</taxon>
        <taxon>Insecta</taxon>
        <taxon>Pterygota</taxon>
        <taxon>Neoptera</taxon>
        <taxon>Endopterygota</taxon>
        <taxon>Hymenoptera</taxon>
        <taxon>Apocrita</taxon>
        <taxon>Aculeata</taxon>
        <taxon>Apoidea</taxon>
        <taxon>Anthophila</taxon>
        <taxon>Apidae</taxon>
        <taxon>Bombus</taxon>
        <taxon>Pyrobombus</taxon>
    </lineage>
</organism>
<dbReference type="RefSeq" id="XP_033354383.1">
    <property type="nucleotide sequence ID" value="XM_033498492.1"/>
</dbReference>
<dbReference type="InterPro" id="IPR016274">
    <property type="entry name" value="Histidine_acid_Pase_euk"/>
</dbReference>
<keyword evidence="7" id="KW-0732">Signal</keyword>
<keyword evidence="8" id="KW-0378">Hydrolase</keyword>
<dbReference type="CTD" id="31544"/>
<dbReference type="InterPro" id="IPR029033">
    <property type="entry name" value="His_PPase_superfam"/>
</dbReference>
<evidence type="ECO:0000256" key="6">
    <source>
        <dbReference type="ARBA" id="ARBA00022475"/>
    </source>
</evidence>
<evidence type="ECO:0000313" key="20">
    <source>
        <dbReference type="RefSeq" id="XP_033354383.1"/>
    </source>
</evidence>
<evidence type="ECO:0000256" key="11">
    <source>
        <dbReference type="ARBA" id="ARBA00031642"/>
    </source>
</evidence>
<evidence type="ECO:0000256" key="8">
    <source>
        <dbReference type="ARBA" id="ARBA00022801"/>
    </source>
</evidence>
<dbReference type="RefSeq" id="XP_033354386.1">
    <property type="nucleotide sequence ID" value="XM_033498495.1"/>
</dbReference>
<keyword evidence="17" id="KW-1185">Reference proteome</keyword>
<gene>
    <name evidence="18 19 20 21 22 23" type="primary">LOC117235966</name>
</gene>
<dbReference type="KEGG" id="bvk:117235966"/>
<proteinExistence type="inferred from homology"/>
<dbReference type="GO" id="GO:0005886">
    <property type="term" value="C:plasma membrane"/>
    <property type="evidence" value="ECO:0007669"/>
    <property type="project" value="UniProtKB-SubCell"/>
</dbReference>
<evidence type="ECO:0000256" key="10">
    <source>
        <dbReference type="ARBA" id="ARBA00023180"/>
    </source>
</evidence>
<protein>
    <recommendedName>
        <fullName evidence="5">Multiple inositol polyphosphate phosphatase 1</fullName>
        <ecNumber evidence="4">3.1.3.62</ecNumber>
        <ecNumber evidence="3">3.1.3.80</ecNumber>
    </recommendedName>
    <alternativeName>
        <fullName evidence="11">2,3-bisphosphoglycerate 3-phosphatase</fullName>
    </alternativeName>
</protein>
<dbReference type="PANTHER" id="PTHR20963">
    <property type="entry name" value="MULTIPLE INOSITOL POLYPHOSPHATE PHOSPHATASE-RELATED"/>
    <property type="match status" value="1"/>
</dbReference>
<evidence type="ECO:0000313" key="23">
    <source>
        <dbReference type="RefSeq" id="XP_033354386.1"/>
    </source>
</evidence>
<comment type="catalytic activity">
    <reaction evidence="12">
        <text>1D-myo-inositol 1,2,5,6-tetrakisphosphate + H2O = 1D-myo-inositol 1,2,6-trisphosphate + phosphate</text>
        <dbReference type="Rhea" id="RHEA:77119"/>
        <dbReference type="ChEBI" id="CHEBI:15377"/>
        <dbReference type="ChEBI" id="CHEBI:43474"/>
        <dbReference type="ChEBI" id="CHEBI:195535"/>
        <dbReference type="ChEBI" id="CHEBI:195537"/>
        <dbReference type="EC" id="3.1.3.62"/>
    </reaction>
    <physiologicalReaction direction="left-to-right" evidence="12">
        <dbReference type="Rhea" id="RHEA:77120"/>
    </physiologicalReaction>
</comment>
<feature type="disulfide bond" evidence="16">
    <location>
        <begin position="260"/>
        <end position="275"/>
    </location>
</feature>
<dbReference type="RefSeq" id="XP_033354382.1">
    <property type="nucleotide sequence ID" value="XM_033498491.1"/>
</dbReference>
<evidence type="ECO:0000256" key="1">
    <source>
        <dbReference type="ARBA" id="ARBA00004236"/>
    </source>
</evidence>
<dbReference type="Gene3D" id="3.40.50.1240">
    <property type="entry name" value="Phosphoglycerate mutase-like"/>
    <property type="match status" value="1"/>
</dbReference>
<dbReference type="GO" id="GO:0003993">
    <property type="term" value="F:acid phosphatase activity"/>
    <property type="evidence" value="ECO:0007669"/>
    <property type="project" value="TreeGrafter"/>
</dbReference>
<evidence type="ECO:0000313" key="22">
    <source>
        <dbReference type="RefSeq" id="XP_033354385.1"/>
    </source>
</evidence>
<comment type="subcellular location">
    <subcellularLocation>
        <location evidence="1">Cell membrane</location>
    </subcellularLocation>
</comment>
<evidence type="ECO:0000256" key="9">
    <source>
        <dbReference type="ARBA" id="ARBA00023136"/>
    </source>
</evidence>
<keyword evidence="6" id="KW-1003">Cell membrane</keyword>
<dbReference type="FunFam" id="3.40.50.1240:FF:000014">
    <property type="entry name" value="Multiple inositol polyphosphate phosphatase 1"/>
    <property type="match status" value="1"/>
</dbReference>
<dbReference type="Proteomes" id="UP000504631">
    <property type="component" value="Unplaced"/>
</dbReference>
<dbReference type="EC" id="3.1.3.80" evidence="3"/>
<evidence type="ECO:0000256" key="16">
    <source>
        <dbReference type="PIRSR" id="PIRSR000894-2"/>
    </source>
</evidence>
<feature type="disulfide bond" evidence="16">
    <location>
        <begin position="58"/>
        <end position="387"/>
    </location>
</feature>
<dbReference type="InterPro" id="IPR000560">
    <property type="entry name" value="His_Pase_clade-2"/>
</dbReference>
<evidence type="ECO:0000256" key="4">
    <source>
        <dbReference type="ARBA" id="ARBA00013040"/>
    </source>
</evidence>
<comment type="similarity">
    <text evidence="2">Belongs to the histidine acid phosphatase family. MINPP1 subfamily.</text>
</comment>
<sequence length="441" mass="51780">MRLLNAQVFLIINAISAAFIFAHNCLLDNRDYKCRIGTKTPYRFISNHDDSPLEYPGCISRKIWLILRHGTRYPGKKYIPSMIEKLPKLQKIILDNYKENESEFTDEDIDLFKGWKITFNEDDIMKLAEEGENEMIDIGERYQSRFPTLMPEIYDNQTYRFKYTATQRTEESAKNFATGLFGRHSSYRVQYPEAEHKDPVLRFYKRCQRWRSEVDKNPDSRIEKEKFLKSNVYKKMLENVSRRIGYQVDHEIVHLMYVMCGFETAWHKNSESPWCRIFSLDEFKVLEFADDLEYYWNDGYGYKLSYEQACPALRDVFNFFMADEGLVVSVYFSHSGTILKLLALLGIAKEDQHLTHDLFSLYAENRAWRTGVIDTFASNIAFVLYNCSGGPSILFMHQERPLHLPGCPMNVPCPLSTMKALYPDQEEECQFETLCSMEESS</sequence>
<evidence type="ECO:0000313" key="19">
    <source>
        <dbReference type="RefSeq" id="XP_033354382.1"/>
    </source>
</evidence>